<reference evidence="2" key="1">
    <citation type="journal article" date="2021" name="PeerJ">
        <title>Extensive microbial diversity within the chicken gut microbiome revealed by metagenomics and culture.</title>
        <authorList>
            <person name="Gilroy R."/>
            <person name="Ravi A."/>
            <person name="Getino M."/>
            <person name="Pursley I."/>
            <person name="Horton D.L."/>
            <person name="Alikhan N.F."/>
            <person name="Baker D."/>
            <person name="Gharbi K."/>
            <person name="Hall N."/>
            <person name="Watson M."/>
            <person name="Adriaenssens E.M."/>
            <person name="Foster-Nyarko E."/>
            <person name="Jarju S."/>
            <person name="Secka A."/>
            <person name="Antonio M."/>
            <person name="Oren A."/>
            <person name="Chaudhuri R.R."/>
            <person name="La Ragione R."/>
            <person name="Hildebrand F."/>
            <person name="Pallen M.J."/>
        </authorList>
    </citation>
    <scope>NUCLEOTIDE SEQUENCE</scope>
    <source>
        <strain evidence="2">CHK33-7979</strain>
    </source>
</reference>
<sequence>MSWLVCGSLAFLLALVNLAMALLGKKRGHAGLLFGSMACGALTLLEEYRMAVRWVQREDWSALMDVLPGMELILTWALFLGLGLNLAALVLHRRREKEKTS</sequence>
<feature type="transmembrane region" description="Helical" evidence="1">
    <location>
        <begin position="73"/>
        <end position="91"/>
    </location>
</feature>
<accession>A0A9D1Z515</accession>
<evidence type="ECO:0000313" key="3">
    <source>
        <dbReference type="Proteomes" id="UP000886824"/>
    </source>
</evidence>
<keyword evidence="1" id="KW-0472">Membrane</keyword>
<dbReference type="Proteomes" id="UP000886824">
    <property type="component" value="Unassembled WGS sequence"/>
</dbReference>
<proteinExistence type="predicted"/>
<name>A0A9D1Z515_9FIRM</name>
<evidence type="ECO:0000313" key="2">
    <source>
        <dbReference type="EMBL" id="HIY74209.1"/>
    </source>
</evidence>
<evidence type="ECO:0000256" key="1">
    <source>
        <dbReference type="SAM" id="Phobius"/>
    </source>
</evidence>
<dbReference type="EMBL" id="DXCX01000099">
    <property type="protein sequence ID" value="HIY74209.1"/>
    <property type="molecule type" value="Genomic_DNA"/>
</dbReference>
<keyword evidence="1" id="KW-0812">Transmembrane</keyword>
<organism evidence="2 3">
    <name type="scientific">Candidatus Intestinimonas merdavium</name>
    <dbReference type="NCBI Taxonomy" id="2838622"/>
    <lineage>
        <taxon>Bacteria</taxon>
        <taxon>Bacillati</taxon>
        <taxon>Bacillota</taxon>
        <taxon>Clostridia</taxon>
        <taxon>Eubacteriales</taxon>
        <taxon>Intestinimonas</taxon>
    </lineage>
</organism>
<protein>
    <submittedName>
        <fullName evidence="2">Uncharacterized protein</fullName>
    </submittedName>
</protein>
<comment type="caution">
    <text evidence="2">The sequence shown here is derived from an EMBL/GenBank/DDBJ whole genome shotgun (WGS) entry which is preliminary data.</text>
</comment>
<reference evidence="2" key="2">
    <citation type="submission" date="2021-04" db="EMBL/GenBank/DDBJ databases">
        <authorList>
            <person name="Gilroy R."/>
        </authorList>
    </citation>
    <scope>NUCLEOTIDE SEQUENCE</scope>
    <source>
        <strain evidence="2">CHK33-7979</strain>
    </source>
</reference>
<dbReference type="AlphaFoldDB" id="A0A9D1Z515"/>
<gene>
    <name evidence="2" type="ORF">H9826_09610</name>
</gene>
<keyword evidence="1" id="KW-1133">Transmembrane helix</keyword>